<gene>
    <name evidence="1" type="ORF">S12H4_44830</name>
</gene>
<accession>X1VDJ6</accession>
<dbReference type="EMBL" id="BARW01027657">
    <property type="protein sequence ID" value="GAJ04480.1"/>
    <property type="molecule type" value="Genomic_DNA"/>
</dbReference>
<comment type="caution">
    <text evidence="1">The sequence shown here is derived from an EMBL/GenBank/DDBJ whole genome shotgun (WGS) entry which is preliminary data.</text>
</comment>
<dbReference type="AlphaFoldDB" id="X1VDJ6"/>
<protein>
    <submittedName>
        <fullName evidence="1">Uncharacterized protein</fullName>
    </submittedName>
</protein>
<sequence>MLQTIVTRDYDVERGLCVLLDRERECWADYETDPGWWALRLWTRRN</sequence>
<organism evidence="1">
    <name type="scientific">marine sediment metagenome</name>
    <dbReference type="NCBI Taxonomy" id="412755"/>
    <lineage>
        <taxon>unclassified sequences</taxon>
        <taxon>metagenomes</taxon>
        <taxon>ecological metagenomes</taxon>
    </lineage>
</organism>
<evidence type="ECO:0000313" key="1">
    <source>
        <dbReference type="EMBL" id="GAJ04480.1"/>
    </source>
</evidence>
<reference evidence="1" key="1">
    <citation type="journal article" date="2014" name="Front. Microbiol.">
        <title>High frequency of phylogenetically diverse reductive dehalogenase-homologous genes in deep subseafloor sedimentary metagenomes.</title>
        <authorList>
            <person name="Kawai M."/>
            <person name="Futagami T."/>
            <person name="Toyoda A."/>
            <person name="Takaki Y."/>
            <person name="Nishi S."/>
            <person name="Hori S."/>
            <person name="Arai W."/>
            <person name="Tsubouchi T."/>
            <person name="Morono Y."/>
            <person name="Uchiyama I."/>
            <person name="Ito T."/>
            <person name="Fujiyama A."/>
            <person name="Inagaki F."/>
            <person name="Takami H."/>
        </authorList>
    </citation>
    <scope>NUCLEOTIDE SEQUENCE</scope>
    <source>
        <strain evidence="1">Expedition CK06-06</strain>
    </source>
</reference>
<name>X1VDJ6_9ZZZZ</name>
<proteinExistence type="predicted"/>